<evidence type="ECO:0000313" key="3">
    <source>
        <dbReference type="Proteomes" id="UP000552757"/>
    </source>
</evidence>
<protein>
    <submittedName>
        <fullName evidence="2">Protein ImuA</fullName>
    </submittedName>
</protein>
<dbReference type="Proteomes" id="UP000552757">
    <property type="component" value="Unassembled WGS sequence"/>
</dbReference>
<keyword evidence="3" id="KW-1185">Reference proteome</keyword>
<accession>A0A7W6DGU5</accession>
<reference evidence="2 3" key="1">
    <citation type="submission" date="2020-08" db="EMBL/GenBank/DDBJ databases">
        <title>Genomic Encyclopedia of Type Strains, Phase IV (KMG-IV): sequencing the most valuable type-strain genomes for metagenomic binning, comparative biology and taxonomic classification.</title>
        <authorList>
            <person name="Goeker M."/>
        </authorList>
    </citation>
    <scope>NUCLEOTIDE SEQUENCE [LARGE SCALE GENOMIC DNA]</scope>
    <source>
        <strain evidence="2 3">DSM 29348</strain>
    </source>
</reference>
<dbReference type="RefSeq" id="WP_183955418.1">
    <property type="nucleotide sequence ID" value="NZ_JACIEB010000004.1"/>
</dbReference>
<organism evidence="2 3">
    <name type="scientific">Sphingobium fontiphilum</name>
    <dbReference type="NCBI Taxonomy" id="944425"/>
    <lineage>
        <taxon>Bacteria</taxon>
        <taxon>Pseudomonadati</taxon>
        <taxon>Pseudomonadota</taxon>
        <taxon>Alphaproteobacteria</taxon>
        <taxon>Sphingomonadales</taxon>
        <taxon>Sphingomonadaceae</taxon>
        <taxon>Sphingobium</taxon>
    </lineage>
</organism>
<dbReference type="SUPFAM" id="SSF52540">
    <property type="entry name" value="P-loop containing nucleoside triphosphate hydrolases"/>
    <property type="match status" value="1"/>
</dbReference>
<evidence type="ECO:0000256" key="1">
    <source>
        <dbReference type="SAM" id="MobiDB-lite"/>
    </source>
</evidence>
<comment type="caution">
    <text evidence="2">The sequence shown here is derived from an EMBL/GenBank/DDBJ whole genome shotgun (WGS) entry which is preliminary data.</text>
</comment>
<evidence type="ECO:0000313" key="2">
    <source>
        <dbReference type="EMBL" id="MBB3982344.1"/>
    </source>
</evidence>
<dbReference type="PIRSF" id="PIRSF034285">
    <property type="entry name" value="UCP034285"/>
    <property type="match status" value="1"/>
</dbReference>
<name>A0A7W6DGU5_9SPHN</name>
<feature type="compositionally biased region" description="Basic and acidic residues" evidence="1">
    <location>
        <begin position="242"/>
        <end position="270"/>
    </location>
</feature>
<dbReference type="AlphaFoldDB" id="A0A7W6DGU5"/>
<proteinExistence type="predicted"/>
<gene>
    <name evidence="2" type="ORF">GGR44_002007</name>
</gene>
<dbReference type="EMBL" id="JACIEB010000004">
    <property type="protein sequence ID" value="MBB3982344.1"/>
    <property type="molecule type" value="Genomic_DNA"/>
</dbReference>
<feature type="compositionally biased region" description="Low complexity" evidence="1">
    <location>
        <begin position="276"/>
        <end position="286"/>
    </location>
</feature>
<dbReference type="InterPro" id="IPR017026">
    <property type="entry name" value="ImuA"/>
</dbReference>
<sequence length="292" mass="29650">MNESALSLAALRRTIAALDRGRPAGIGGRFATGHAGLDRALGGGLARGRVHELCCAAGDVGAGAAMALLLARLAGEGAAADAPILWLRGAGAARTCGLPYGPGLAAMGVDPARLLLGMMDDEAMLLQAALDALRCSGLAALVVEAHGAQRRLNLTASRRLALAAEESGVTALLLLVDAPVTASAAESRWRVAAAPSPSLAGSAPDWIPGAAAFDMALLRRRAGPDGMEWRLVWNGERGVFEEESHERDDLGHGHGEHGRGGHGGDGHGGERAPLSGARLPLPAGRPAADRAA</sequence>
<dbReference type="InterPro" id="IPR027417">
    <property type="entry name" value="P-loop_NTPase"/>
</dbReference>
<feature type="region of interest" description="Disordered" evidence="1">
    <location>
        <begin position="242"/>
        <end position="292"/>
    </location>
</feature>
<dbReference type="Gene3D" id="3.40.50.300">
    <property type="entry name" value="P-loop containing nucleotide triphosphate hydrolases"/>
    <property type="match status" value="1"/>
</dbReference>